<dbReference type="Proteomes" id="UP000077266">
    <property type="component" value="Unassembled WGS sequence"/>
</dbReference>
<evidence type="ECO:0000313" key="1">
    <source>
        <dbReference type="EMBL" id="KZV83872.1"/>
    </source>
</evidence>
<dbReference type="AlphaFoldDB" id="A0A165D6A3"/>
<name>A0A165D6A3_EXIGL</name>
<protein>
    <recommendedName>
        <fullName evidence="3">F-box domain-containing protein</fullName>
    </recommendedName>
</protein>
<dbReference type="OrthoDB" id="2973282at2759"/>
<accession>A0A165D6A3</accession>
<dbReference type="SUPFAM" id="SSF81383">
    <property type="entry name" value="F-box domain"/>
    <property type="match status" value="1"/>
</dbReference>
<sequence length="404" mass="45783">MGAISSVLPISSFWNSYRPFDVLPDELLVLIFEHVGEFVIGRPPIACLRVSKRWRAIAQTYLCTAGNLFVGSRTIALSRSAPLYLDLDVAGDATYPGTSCPPWRAVHVAKVVTENMHRVARLQLRFRPQQTSLFSEVLSSTAPILDELVLMCGGVVDLELDAPRLRRLEVDRMQLRHWDLASFPLLSELHLRSGYINLNNLHGIISSSERLDTFITDQVSFNPCWLSPDGMTADWSHAFLKHLVITHPYGTEHSDTLANLLGNLRLSDLEHLQHTFDPFTEYAVTMSSAVDTLFTVLKPTCIRVWRTNDKIWHVELDDPRRAISFPQRVGGPMISTILESAARFVRRIVADDAFCNQIVRRRAQDELPEFQYFEELEFIRDAKGRLPAQANEALDACLEASQRE</sequence>
<evidence type="ECO:0000313" key="2">
    <source>
        <dbReference type="Proteomes" id="UP000077266"/>
    </source>
</evidence>
<proteinExistence type="predicted"/>
<dbReference type="InterPro" id="IPR036047">
    <property type="entry name" value="F-box-like_dom_sf"/>
</dbReference>
<organism evidence="1 2">
    <name type="scientific">Exidia glandulosa HHB12029</name>
    <dbReference type="NCBI Taxonomy" id="1314781"/>
    <lineage>
        <taxon>Eukaryota</taxon>
        <taxon>Fungi</taxon>
        <taxon>Dikarya</taxon>
        <taxon>Basidiomycota</taxon>
        <taxon>Agaricomycotina</taxon>
        <taxon>Agaricomycetes</taxon>
        <taxon>Auriculariales</taxon>
        <taxon>Exidiaceae</taxon>
        <taxon>Exidia</taxon>
    </lineage>
</organism>
<dbReference type="InParanoid" id="A0A165D6A3"/>
<reference evidence="1 2" key="1">
    <citation type="journal article" date="2016" name="Mol. Biol. Evol.">
        <title>Comparative Genomics of Early-Diverging Mushroom-Forming Fungi Provides Insights into the Origins of Lignocellulose Decay Capabilities.</title>
        <authorList>
            <person name="Nagy L.G."/>
            <person name="Riley R."/>
            <person name="Tritt A."/>
            <person name="Adam C."/>
            <person name="Daum C."/>
            <person name="Floudas D."/>
            <person name="Sun H."/>
            <person name="Yadav J.S."/>
            <person name="Pangilinan J."/>
            <person name="Larsson K.H."/>
            <person name="Matsuura K."/>
            <person name="Barry K."/>
            <person name="Labutti K."/>
            <person name="Kuo R."/>
            <person name="Ohm R.A."/>
            <person name="Bhattacharya S.S."/>
            <person name="Shirouzu T."/>
            <person name="Yoshinaga Y."/>
            <person name="Martin F.M."/>
            <person name="Grigoriev I.V."/>
            <person name="Hibbett D.S."/>
        </authorList>
    </citation>
    <scope>NUCLEOTIDE SEQUENCE [LARGE SCALE GENOMIC DNA]</scope>
    <source>
        <strain evidence="1 2">HHB12029</strain>
    </source>
</reference>
<dbReference type="EMBL" id="KV426251">
    <property type="protein sequence ID" value="KZV83872.1"/>
    <property type="molecule type" value="Genomic_DNA"/>
</dbReference>
<gene>
    <name evidence="1" type="ORF">EXIGLDRAFT_701024</name>
</gene>
<evidence type="ECO:0008006" key="3">
    <source>
        <dbReference type="Google" id="ProtNLM"/>
    </source>
</evidence>
<keyword evidence="2" id="KW-1185">Reference proteome</keyword>